<evidence type="ECO:0000313" key="2">
    <source>
        <dbReference type="WBParaSite" id="GPLIN_001146300"/>
    </source>
</evidence>
<keyword evidence="1" id="KW-1185">Reference proteome</keyword>
<dbReference type="AlphaFoldDB" id="A0A183CF08"/>
<accession>A0A183CF08</accession>
<sequence>MRNRFSKEVQKRNPGSVLKELRKTEFRSSQKVRNPESVLKERCGTGIPVLTKVRNPESVLKEFLHALVLHHRAGGGGGGQQAQQQKRIFLYTSADPKNRVNAVFSGRLLHVRRKGVQIQMVGLCAFWRGRMRAL</sequence>
<evidence type="ECO:0000313" key="1">
    <source>
        <dbReference type="Proteomes" id="UP000050741"/>
    </source>
</evidence>
<dbReference type="WBParaSite" id="GPLIN_001146300">
    <property type="protein sequence ID" value="GPLIN_001146300"/>
    <property type="gene ID" value="GPLIN_001146300"/>
</dbReference>
<protein>
    <submittedName>
        <fullName evidence="2">Brix domain-containing protein</fullName>
    </submittedName>
</protein>
<dbReference type="Proteomes" id="UP000050741">
    <property type="component" value="Unassembled WGS sequence"/>
</dbReference>
<reference evidence="1" key="1">
    <citation type="submission" date="2013-12" db="EMBL/GenBank/DDBJ databases">
        <authorList>
            <person name="Aslett M."/>
        </authorList>
    </citation>
    <scope>NUCLEOTIDE SEQUENCE [LARGE SCALE GENOMIC DNA]</scope>
    <source>
        <strain evidence="1">Lindley</strain>
    </source>
</reference>
<proteinExistence type="predicted"/>
<organism evidence="1 2">
    <name type="scientific">Globodera pallida</name>
    <name type="common">Potato cyst nematode worm</name>
    <name type="synonym">Heterodera pallida</name>
    <dbReference type="NCBI Taxonomy" id="36090"/>
    <lineage>
        <taxon>Eukaryota</taxon>
        <taxon>Metazoa</taxon>
        <taxon>Ecdysozoa</taxon>
        <taxon>Nematoda</taxon>
        <taxon>Chromadorea</taxon>
        <taxon>Rhabditida</taxon>
        <taxon>Tylenchina</taxon>
        <taxon>Tylenchomorpha</taxon>
        <taxon>Tylenchoidea</taxon>
        <taxon>Heteroderidae</taxon>
        <taxon>Heteroderinae</taxon>
        <taxon>Globodera</taxon>
    </lineage>
</organism>
<name>A0A183CF08_GLOPA</name>
<reference evidence="1" key="2">
    <citation type="submission" date="2014-05" db="EMBL/GenBank/DDBJ databases">
        <title>The genome and life-stage specific transcriptomes of Globodera pallida elucidate key aspects of plant parasitism by a cyst nematode.</title>
        <authorList>
            <person name="Cotton J.A."/>
            <person name="Lilley C.J."/>
            <person name="Jones L.M."/>
            <person name="Kikuchi T."/>
            <person name="Reid A.J."/>
            <person name="Thorpe P."/>
            <person name="Tsai I.J."/>
            <person name="Beasley H."/>
            <person name="Blok V."/>
            <person name="Cock P.J.A."/>
            <person name="Van den Akker S.E."/>
            <person name="Holroyd N."/>
            <person name="Hunt M."/>
            <person name="Mantelin S."/>
            <person name="Naghra H."/>
            <person name="Pain A."/>
            <person name="Palomares-Rius J.E."/>
            <person name="Zarowiecki M."/>
            <person name="Berriman M."/>
            <person name="Jones J.T."/>
            <person name="Urwin P.E."/>
        </authorList>
    </citation>
    <scope>NUCLEOTIDE SEQUENCE [LARGE SCALE GENOMIC DNA]</scope>
    <source>
        <strain evidence="1">Lindley</strain>
    </source>
</reference>
<reference evidence="2" key="3">
    <citation type="submission" date="2016-06" db="UniProtKB">
        <authorList>
            <consortium name="WormBaseParasite"/>
        </authorList>
    </citation>
    <scope>IDENTIFICATION</scope>
</reference>